<proteinExistence type="predicted"/>
<feature type="transmembrane region" description="Helical" evidence="2">
    <location>
        <begin position="12"/>
        <end position="28"/>
    </location>
</feature>
<dbReference type="AlphaFoldDB" id="A0A174FIU5"/>
<dbReference type="EMBL" id="RCYR01000038">
    <property type="protein sequence ID" value="RYS77027.1"/>
    <property type="molecule type" value="Genomic_DNA"/>
</dbReference>
<dbReference type="Proteomes" id="UP000292665">
    <property type="component" value="Unassembled WGS sequence"/>
</dbReference>
<accession>A0A174FIU5</accession>
<dbReference type="Proteomes" id="UP000095787">
    <property type="component" value="Unassembled WGS sequence"/>
</dbReference>
<feature type="transmembrane region" description="Helical" evidence="2">
    <location>
        <begin position="34"/>
        <end position="55"/>
    </location>
</feature>
<keyword evidence="2" id="KW-0812">Transmembrane</keyword>
<evidence type="ECO:0000313" key="3">
    <source>
        <dbReference type="EMBL" id="CUO48858.1"/>
    </source>
</evidence>
<reference evidence="3 5" key="1">
    <citation type="submission" date="2015-09" db="EMBL/GenBank/DDBJ databases">
        <authorList>
            <consortium name="Pathogen Informatics"/>
        </authorList>
    </citation>
    <scope>NUCLEOTIDE SEQUENCE [LARGE SCALE GENOMIC DNA]</scope>
    <source>
        <strain evidence="3 5">2789STDY5834841</strain>
    </source>
</reference>
<keyword evidence="2" id="KW-1133">Transmembrane helix</keyword>
<name>A0A174FIU5_9FIRM</name>
<keyword evidence="2" id="KW-0472">Membrane</keyword>
<evidence type="ECO:0000313" key="5">
    <source>
        <dbReference type="Proteomes" id="UP000095787"/>
    </source>
</evidence>
<evidence type="ECO:0000313" key="4">
    <source>
        <dbReference type="EMBL" id="RYS77027.1"/>
    </source>
</evidence>
<evidence type="ECO:0000256" key="1">
    <source>
        <dbReference type="SAM" id="MobiDB-lite"/>
    </source>
</evidence>
<gene>
    <name evidence="4" type="ORF">EAI93_12795</name>
    <name evidence="3" type="ORF">ERS852456_02699</name>
</gene>
<organism evidence="3 5">
    <name type="scientific">[Ruminococcus] torques</name>
    <dbReference type="NCBI Taxonomy" id="33039"/>
    <lineage>
        <taxon>Bacteria</taxon>
        <taxon>Bacillati</taxon>
        <taxon>Bacillota</taxon>
        <taxon>Clostridia</taxon>
        <taxon>Lachnospirales</taxon>
        <taxon>Lachnospiraceae</taxon>
        <taxon>Mediterraneibacter</taxon>
    </lineage>
</organism>
<dbReference type="EMBL" id="CYZO01000062">
    <property type="protein sequence ID" value="CUO48858.1"/>
    <property type="molecule type" value="Genomic_DNA"/>
</dbReference>
<sequence>MLEEVYKWIQNIAVYLVVVTAMLHAVPGKDYERYIRFFSGLVLIVLIFMPVLSVFGMKETFGAIYSNQVYEKERKELEEAGNSYEEMLKNYIEENKEEEHTGTKKADTDAGKESIKDGFEKGSRVY</sequence>
<reference evidence="4 6" key="2">
    <citation type="journal article" date="2019" name="Science, e1252229">
        <title>Invertible promoters mediate bacterial phase variation, antibiotic resistance, and host adaptation in the gut.</title>
        <authorList>
            <person name="Jiang X."/>
            <person name="Hall A.B."/>
            <person name="Arthur T.D."/>
            <person name="Plichta D.R."/>
            <person name="Covington C.T."/>
            <person name="Poyet M."/>
            <person name="Crothers J."/>
            <person name="Moses P.L."/>
            <person name="Tolonen A.C."/>
            <person name="Vlamakis H."/>
            <person name="Alm E.J."/>
            <person name="Xavier R.J."/>
        </authorList>
    </citation>
    <scope>NUCLEOTIDE SEQUENCE [LARGE SCALE GENOMIC DNA]</scope>
    <source>
        <strain evidence="6">aa_0143</strain>
        <strain evidence="4">Aa_0143</strain>
    </source>
</reference>
<dbReference type="Pfam" id="PF09581">
    <property type="entry name" value="Spore_III_AF"/>
    <property type="match status" value="1"/>
</dbReference>
<protein>
    <submittedName>
        <fullName evidence="3">Stage III sporulation protein AF</fullName>
    </submittedName>
</protein>
<dbReference type="InterPro" id="IPR014245">
    <property type="entry name" value="Spore_III_AF"/>
</dbReference>
<dbReference type="GeneID" id="97328833"/>
<feature type="region of interest" description="Disordered" evidence="1">
    <location>
        <begin position="95"/>
        <end position="126"/>
    </location>
</feature>
<evidence type="ECO:0000256" key="2">
    <source>
        <dbReference type="SAM" id="Phobius"/>
    </source>
</evidence>
<dbReference type="RefSeq" id="WP_004846375.1">
    <property type="nucleotide sequence ID" value="NZ_AP028249.1"/>
</dbReference>
<evidence type="ECO:0000313" key="6">
    <source>
        <dbReference type="Proteomes" id="UP000292665"/>
    </source>
</evidence>